<keyword evidence="2" id="KW-0472">Membrane</keyword>
<feature type="transmembrane region" description="Helical" evidence="2">
    <location>
        <begin position="223"/>
        <end position="242"/>
    </location>
</feature>
<feature type="transmembrane region" description="Helical" evidence="2">
    <location>
        <begin position="254"/>
        <end position="272"/>
    </location>
</feature>
<dbReference type="EMBL" id="JAKWFO010000005">
    <property type="protein sequence ID" value="KAI9636339.1"/>
    <property type="molecule type" value="Genomic_DNA"/>
</dbReference>
<evidence type="ECO:0000256" key="2">
    <source>
        <dbReference type="SAM" id="Phobius"/>
    </source>
</evidence>
<feature type="transmembrane region" description="Helical" evidence="2">
    <location>
        <begin position="179"/>
        <end position="202"/>
    </location>
</feature>
<keyword evidence="4" id="KW-1185">Reference proteome</keyword>
<name>A0AA38HCA3_9TREE</name>
<dbReference type="AlphaFoldDB" id="A0AA38HCA3"/>
<proteinExistence type="predicted"/>
<feature type="compositionally biased region" description="Polar residues" evidence="1">
    <location>
        <begin position="51"/>
        <end position="60"/>
    </location>
</feature>
<keyword evidence="2" id="KW-0812">Transmembrane</keyword>
<dbReference type="Proteomes" id="UP001164286">
    <property type="component" value="Unassembled WGS sequence"/>
</dbReference>
<comment type="caution">
    <text evidence="3">The sequence shown here is derived from an EMBL/GenBank/DDBJ whole genome shotgun (WGS) entry which is preliminary data.</text>
</comment>
<reference evidence="3" key="1">
    <citation type="journal article" date="2022" name="G3 (Bethesda)">
        <title>High quality genome of the basidiomycete yeast Dioszegia hungarica PDD-24b-2 isolated from cloud water.</title>
        <authorList>
            <person name="Jarrige D."/>
            <person name="Haridas S."/>
            <person name="Bleykasten-Grosshans C."/>
            <person name="Joly M."/>
            <person name="Nadalig T."/>
            <person name="Sancelme M."/>
            <person name="Vuilleumier S."/>
            <person name="Grigoriev I.V."/>
            <person name="Amato P."/>
            <person name="Bringel F."/>
        </authorList>
    </citation>
    <scope>NUCLEOTIDE SEQUENCE</scope>
    <source>
        <strain evidence="3">PDD-24b-2</strain>
    </source>
</reference>
<dbReference type="GeneID" id="77726141"/>
<evidence type="ECO:0000313" key="3">
    <source>
        <dbReference type="EMBL" id="KAI9636339.1"/>
    </source>
</evidence>
<organism evidence="3 4">
    <name type="scientific">Dioszegia hungarica</name>
    <dbReference type="NCBI Taxonomy" id="4972"/>
    <lineage>
        <taxon>Eukaryota</taxon>
        <taxon>Fungi</taxon>
        <taxon>Dikarya</taxon>
        <taxon>Basidiomycota</taxon>
        <taxon>Agaricomycotina</taxon>
        <taxon>Tremellomycetes</taxon>
        <taxon>Tremellales</taxon>
        <taxon>Bulleribasidiaceae</taxon>
        <taxon>Dioszegia</taxon>
    </lineage>
</organism>
<dbReference type="RefSeq" id="XP_052946116.1">
    <property type="nucleotide sequence ID" value="XM_053086940.1"/>
</dbReference>
<gene>
    <name evidence="3" type="ORF">MKK02DRAFT_24809</name>
</gene>
<evidence type="ECO:0000256" key="1">
    <source>
        <dbReference type="SAM" id="MobiDB-lite"/>
    </source>
</evidence>
<feature type="region of interest" description="Disordered" evidence="1">
    <location>
        <begin position="50"/>
        <end position="70"/>
    </location>
</feature>
<sequence>MTSFLASVHPYLTPLHTAIHPRIPFAPLDIYGAIRLSQVVEWVATGVLSPSAESDQPSAKSETKRVGKGKPQRAGVLQECMGLLVVLFGGETFLSTCTRTPPSWLITPKIGLLFCLIHILHTRTSLRRLIPARPTLTLELLLSIPDAIGRTLLLTRFSVLPLARQSPSFFALPSTPATLILVPFILAAPYAALAFTGTNLFSPEPSMSTPMELQPQGWLMVDAWLPLLIPAMFCTLLGPVPGWGVGLGWSEEEAITACTGMVLAAFLGRSLYNYGPRR</sequence>
<evidence type="ECO:0000313" key="4">
    <source>
        <dbReference type="Proteomes" id="UP001164286"/>
    </source>
</evidence>
<protein>
    <submittedName>
        <fullName evidence="3">Uncharacterized protein</fullName>
    </submittedName>
</protein>
<accession>A0AA38HCA3</accession>
<keyword evidence="2" id="KW-1133">Transmembrane helix</keyword>